<dbReference type="InterPro" id="IPR054691">
    <property type="entry name" value="LeuA/HCS_post-cat"/>
</dbReference>
<dbReference type="InterPro" id="IPR050073">
    <property type="entry name" value="2-IPM_HCS-like"/>
</dbReference>
<feature type="non-terminal residue" evidence="4">
    <location>
        <position position="199"/>
    </location>
</feature>
<evidence type="ECO:0000259" key="3">
    <source>
        <dbReference type="Pfam" id="PF22617"/>
    </source>
</evidence>
<protein>
    <recommendedName>
        <fullName evidence="6">2-isopropylmalate synthase</fullName>
    </recommendedName>
</protein>
<evidence type="ECO:0000313" key="4">
    <source>
        <dbReference type="EMBL" id="KAF5836613.1"/>
    </source>
</evidence>
<evidence type="ECO:0000313" key="5">
    <source>
        <dbReference type="Proteomes" id="UP000815325"/>
    </source>
</evidence>
<dbReference type="Pfam" id="PF22617">
    <property type="entry name" value="HCS_D2"/>
    <property type="match status" value="1"/>
</dbReference>
<dbReference type="Proteomes" id="UP000815325">
    <property type="component" value="Unassembled WGS sequence"/>
</dbReference>
<sequence length="199" mass="21360">MAIGLRGDAQMGGLYTGIRPVHIYPTSRLVADCSGMMVQPHKAIVGANAFSHESGIHQDGMLKNRETYEIMTPEAIGLNRASDDAGIVLGKHSGRNALNTRLKALGYNTGISELDDVFKRFKALADKKKLVTDEDIIALVSDELHQPQMIWELLDLQVVCGTMGMPTATVQMKGPDGIARIGVGVGTGGCYAVRNAHKS</sequence>
<gene>
    <name evidence="4" type="ORF">DUNSADRAFT_5688</name>
</gene>
<organism evidence="4 5">
    <name type="scientific">Dunaliella salina</name>
    <name type="common">Green alga</name>
    <name type="synonym">Protococcus salinus</name>
    <dbReference type="NCBI Taxonomy" id="3046"/>
    <lineage>
        <taxon>Eukaryota</taxon>
        <taxon>Viridiplantae</taxon>
        <taxon>Chlorophyta</taxon>
        <taxon>core chlorophytes</taxon>
        <taxon>Chlorophyceae</taxon>
        <taxon>CS clade</taxon>
        <taxon>Chlamydomonadales</taxon>
        <taxon>Dunaliellaceae</taxon>
        <taxon>Dunaliella</taxon>
    </lineage>
</organism>
<dbReference type="EMBL" id="MU069652">
    <property type="protein sequence ID" value="KAF5836613.1"/>
    <property type="molecule type" value="Genomic_DNA"/>
</dbReference>
<comment type="caution">
    <text evidence="4">The sequence shown here is derived from an EMBL/GenBank/DDBJ whole genome shotgun (WGS) entry which is preliminary data.</text>
</comment>
<dbReference type="InterPro" id="IPR013709">
    <property type="entry name" value="2-isopropylmalate_synth_dimer"/>
</dbReference>
<reference evidence="4" key="1">
    <citation type="submission" date="2017-08" db="EMBL/GenBank/DDBJ databases">
        <authorList>
            <person name="Polle J.E."/>
            <person name="Barry K."/>
            <person name="Cushman J."/>
            <person name="Schmutz J."/>
            <person name="Tran D."/>
            <person name="Hathwaick L.T."/>
            <person name="Yim W.C."/>
            <person name="Jenkins J."/>
            <person name="Mckie-Krisberg Z.M."/>
            <person name="Prochnik S."/>
            <person name="Lindquist E."/>
            <person name="Dockter R.B."/>
            <person name="Adam C."/>
            <person name="Molina H."/>
            <person name="Bunkerborg J."/>
            <person name="Jin E."/>
            <person name="Buchheim M."/>
            <person name="Magnuson J."/>
        </authorList>
    </citation>
    <scope>NUCLEOTIDE SEQUENCE</scope>
    <source>
        <strain evidence="4">CCAP 19/18</strain>
    </source>
</reference>
<evidence type="ECO:0008006" key="6">
    <source>
        <dbReference type="Google" id="ProtNLM"/>
    </source>
</evidence>
<dbReference type="PANTHER" id="PTHR10277:SF9">
    <property type="entry name" value="2-ISOPROPYLMALATE SYNTHASE 1, CHLOROPLASTIC-RELATED"/>
    <property type="match status" value="1"/>
</dbReference>
<evidence type="ECO:0000259" key="2">
    <source>
        <dbReference type="Pfam" id="PF08502"/>
    </source>
</evidence>
<evidence type="ECO:0000256" key="1">
    <source>
        <dbReference type="ARBA" id="ARBA00022679"/>
    </source>
</evidence>
<dbReference type="Gene3D" id="1.10.238.260">
    <property type="match status" value="1"/>
</dbReference>
<dbReference type="Pfam" id="PF08502">
    <property type="entry name" value="LeuA_dimer"/>
    <property type="match status" value="1"/>
</dbReference>
<feature type="domain" description="2-isopropylmalate synthase/homocitrate synthase post-catalytic" evidence="3">
    <location>
        <begin position="44"/>
        <end position="129"/>
    </location>
</feature>
<name>A0ABQ7GPS8_DUNSA</name>
<proteinExistence type="predicted"/>
<feature type="domain" description="2-isopropylmalate synthase LeuA allosteric (dimerisation)" evidence="2">
    <location>
        <begin position="131"/>
        <end position="196"/>
    </location>
</feature>
<keyword evidence="1" id="KW-0808">Transferase</keyword>
<dbReference type="PANTHER" id="PTHR10277">
    <property type="entry name" value="HOMOCITRATE SYNTHASE-RELATED"/>
    <property type="match status" value="1"/>
</dbReference>
<feature type="non-terminal residue" evidence="4">
    <location>
        <position position="1"/>
    </location>
</feature>
<keyword evidence="5" id="KW-1185">Reference proteome</keyword>
<accession>A0ABQ7GPS8</accession>